<keyword evidence="6 11" id="KW-0812">Transmembrane</keyword>
<dbReference type="InterPro" id="IPR049179">
    <property type="entry name" value="T2SSK_SAM-like_2nd"/>
</dbReference>
<dbReference type="SUPFAM" id="SSF54523">
    <property type="entry name" value="Pili subunits"/>
    <property type="match status" value="1"/>
</dbReference>
<dbReference type="RefSeq" id="WP_096460732.1">
    <property type="nucleotide sequence ID" value="NZ_AP014936.1"/>
</dbReference>
<dbReference type="KEGG" id="sva:SVA_1633"/>
<feature type="domain" description="T2SS protein K second SAM-like" evidence="12">
    <location>
        <begin position="208"/>
        <end position="247"/>
    </location>
</feature>
<keyword evidence="5 10" id="KW-0997">Cell inner membrane</keyword>
<keyword evidence="4 10" id="KW-1003">Cell membrane</keyword>
<dbReference type="SUPFAM" id="SSF158544">
    <property type="entry name" value="GspK insert domain-like"/>
    <property type="match status" value="1"/>
</dbReference>
<protein>
    <recommendedName>
        <fullName evidence="10">Type II secretion system protein K</fullName>
    </recommendedName>
</protein>
<evidence type="ECO:0000256" key="9">
    <source>
        <dbReference type="ARBA" id="ARBA00023136"/>
    </source>
</evidence>
<evidence type="ECO:0000256" key="8">
    <source>
        <dbReference type="ARBA" id="ARBA00022989"/>
    </source>
</evidence>
<dbReference type="Proteomes" id="UP000218899">
    <property type="component" value="Chromosome"/>
</dbReference>
<evidence type="ECO:0000256" key="10">
    <source>
        <dbReference type="PIRNR" id="PIRNR002786"/>
    </source>
</evidence>
<evidence type="ECO:0000259" key="12">
    <source>
        <dbReference type="Pfam" id="PF03934"/>
    </source>
</evidence>
<comment type="similarity">
    <text evidence="2 10">Belongs to the GSP K family.</text>
</comment>
<feature type="transmembrane region" description="Helical" evidence="11">
    <location>
        <begin position="12"/>
        <end position="31"/>
    </location>
</feature>
<dbReference type="InterPro" id="IPR010994">
    <property type="entry name" value="RuvA_2-like"/>
</dbReference>
<name>A0A1B4V3S8_9GAMM</name>
<keyword evidence="9 10" id="KW-0472">Membrane</keyword>
<dbReference type="Pfam" id="PF03934">
    <property type="entry name" value="T2SSK"/>
    <property type="match status" value="1"/>
</dbReference>
<keyword evidence="8 11" id="KW-1133">Transmembrane helix</keyword>
<dbReference type="EMBL" id="AP014936">
    <property type="protein sequence ID" value="BAU48193.1"/>
    <property type="molecule type" value="Genomic_DNA"/>
</dbReference>
<dbReference type="Gene3D" id="3.30.1300.30">
    <property type="entry name" value="GSPII I/J protein-like"/>
    <property type="match status" value="1"/>
</dbReference>
<evidence type="ECO:0000256" key="6">
    <source>
        <dbReference type="ARBA" id="ARBA00022692"/>
    </source>
</evidence>
<evidence type="ECO:0000313" key="15">
    <source>
        <dbReference type="Proteomes" id="UP000218899"/>
    </source>
</evidence>
<dbReference type="InterPro" id="IPR038072">
    <property type="entry name" value="GspK_central_sf"/>
</dbReference>
<dbReference type="NCBIfam" id="NF037980">
    <property type="entry name" value="T2SS_GspK"/>
    <property type="match status" value="1"/>
</dbReference>
<comment type="subcellular location">
    <subcellularLocation>
        <location evidence="1 10">Cell inner membrane</location>
    </subcellularLocation>
</comment>
<evidence type="ECO:0000256" key="11">
    <source>
        <dbReference type="SAM" id="Phobius"/>
    </source>
</evidence>
<evidence type="ECO:0000313" key="14">
    <source>
        <dbReference type="EMBL" id="BAU48193.1"/>
    </source>
</evidence>
<dbReference type="InterPro" id="IPR005628">
    <property type="entry name" value="GspK"/>
</dbReference>
<dbReference type="InterPro" id="IPR045584">
    <property type="entry name" value="Pilin-like"/>
</dbReference>
<evidence type="ECO:0000256" key="5">
    <source>
        <dbReference type="ARBA" id="ARBA00022519"/>
    </source>
</evidence>
<evidence type="ECO:0000256" key="1">
    <source>
        <dbReference type="ARBA" id="ARBA00004533"/>
    </source>
</evidence>
<proteinExistence type="inferred from homology"/>
<feature type="domain" description="T2SS protein K first SAM-like" evidence="13">
    <location>
        <begin position="103"/>
        <end position="204"/>
    </location>
</feature>
<dbReference type="InterPro" id="IPR049031">
    <property type="entry name" value="T2SSK_SAM-like_1st"/>
</dbReference>
<accession>A0A1B4V3S8</accession>
<dbReference type="AlphaFoldDB" id="A0A1B4V3S8"/>
<evidence type="ECO:0000259" key="13">
    <source>
        <dbReference type="Pfam" id="PF21687"/>
    </source>
</evidence>
<evidence type="ECO:0000256" key="3">
    <source>
        <dbReference type="ARBA" id="ARBA00022448"/>
    </source>
</evidence>
<reference evidence="14 15" key="1">
    <citation type="submission" date="2015-08" db="EMBL/GenBank/DDBJ databases">
        <title>Complete genome sequence of Sulfurifustis variabilis.</title>
        <authorList>
            <person name="Miura A."/>
            <person name="Kojima H."/>
            <person name="Fukui M."/>
        </authorList>
    </citation>
    <scope>NUCLEOTIDE SEQUENCE [LARGE SCALE GENOMIC DNA]</scope>
    <source>
        <strain evidence="15">skN76</strain>
    </source>
</reference>
<keyword evidence="15" id="KW-1185">Reference proteome</keyword>
<evidence type="ECO:0000256" key="2">
    <source>
        <dbReference type="ARBA" id="ARBA00007246"/>
    </source>
</evidence>
<sequence>MTAPGRQRGVALVTAMLVVAIIGTVAAFLGLSQQVWLRQTQNLMDLAQADNLRLGALRFAAIALTEDAKRTKVDDLTEDWAKGLPPLPVEGGYVVIQAQDAAARFNLNSVVDGDTPNPAAIGLFKNLLTANGLDANLSDALVDWLDNGSVTTAAGAEDVDYLSTDFPYRAANRPLIGVDELSLIKGYSVEVVEKLKPHVVALPEKTAINVNTASETVLAALFNIPEAQAAEMVRQREGKPFTDKAQLQPFLPKNAQNLPPYDVQTAYFIVTVETHIGRTLRRTEALLKRPAGGQARATVLWQRQPPLKLIKHEDSA</sequence>
<dbReference type="Gene3D" id="1.10.40.60">
    <property type="entry name" value="EpsJ-like"/>
    <property type="match status" value="2"/>
</dbReference>
<evidence type="ECO:0000256" key="4">
    <source>
        <dbReference type="ARBA" id="ARBA00022475"/>
    </source>
</evidence>
<evidence type="ECO:0000256" key="7">
    <source>
        <dbReference type="ARBA" id="ARBA00022927"/>
    </source>
</evidence>
<dbReference type="GO" id="GO:0009306">
    <property type="term" value="P:protein secretion"/>
    <property type="evidence" value="ECO:0007669"/>
    <property type="project" value="InterPro"/>
</dbReference>
<dbReference type="GO" id="GO:0005886">
    <property type="term" value="C:plasma membrane"/>
    <property type="evidence" value="ECO:0007669"/>
    <property type="project" value="UniProtKB-SubCell"/>
</dbReference>
<keyword evidence="3 10" id="KW-0813">Transport</keyword>
<dbReference type="PANTHER" id="PTHR38831">
    <property type="entry name" value="TYPE II SECRETION SYSTEM PROTEIN K"/>
    <property type="match status" value="1"/>
</dbReference>
<dbReference type="PANTHER" id="PTHR38831:SF1">
    <property type="entry name" value="TYPE II SECRETION SYSTEM PROTEIN K-RELATED"/>
    <property type="match status" value="1"/>
</dbReference>
<gene>
    <name evidence="14" type="ORF">SVA_1633</name>
</gene>
<dbReference type="SUPFAM" id="SSF47781">
    <property type="entry name" value="RuvA domain 2-like"/>
    <property type="match status" value="1"/>
</dbReference>
<organism evidence="14 15">
    <name type="scientific">Sulfurifustis variabilis</name>
    <dbReference type="NCBI Taxonomy" id="1675686"/>
    <lineage>
        <taxon>Bacteria</taxon>
        <taxon>Pseudomonadati</taxon>
        <taxon>Pseudomonadota</taxon>
        <taxon>Gammaproteobacteria</taxon>
        <taxon>Acidiferrobacterales</taxon>
        <taxon>Acidiferrobacteraceae</taxon>
        <taxon>Sulfurifustis</taxon>
    </lineage>
</organism>
<dbReference type="PIRSF" id="PIRSF002786">
    <property type="entry name" value="XcpX"/>
    <property type="match status" value="1"/>
</dbReference>
<keyword evidence="7" id="KW-0653">Protein transport</keyword>
<dbReference type="OrthoDB" id="9788973at2"/>
<dbReference type="Pfam" id="PF21687">
    <property type="entry name" value="T2SSK_1st"/>
    <property type="match status" value="1"/>
</dbReference>